<dbReference type="EMBL" id="HACA01015882">
    <property type="protein sequence ID" value="CDW33243.1"/>
    <property type="molecule type" value="Transcribed_RNA"/>
</dbReference>
<name>A0A0K2U4U7_LEPSM</name>
<dbReference type="AlphaFoldDB" id="A0A0K2U4U7"/>
<evidence type="ECO:0000313" key="1">
    <source>
        <dbReference type="EMBL" id="CDW33243.1"/>
    </source>
</evidence>
<sequence length="62" mass="7510">MTLGLVIHRKRHCLMRVRKTKTKPKDLPSYLCWNFLFPARNLEIYAFKNESAYLCNYLYIAR</sequence>
<accession>A0A0K2U4U7</accession>
<protein>
    <submittedName>
        <fullName evidence="1">Uncharacterized protein</fullName>
    </submittedName>
</protein>
<organism evidence="1">
    <name type="scientific">Lepeophtheirus salmonis</name>
    <name type="common">Salmon louse</name>
    <name type="synonym">Caligus salmonis</name>
    <dbReference type="NCBI Taxonomy" id="72036"/>
    <lineage>
        <taxon>Eukaryota</taxon>
        <taxon>Metazoa</taxon>
        <taxon>Ecdysozoa</taxon>
        <taxon>Arthropoda</taxon>
        <taxon>Crustacea</taxon>
        <taxon>Multicrustacea</taxon>
        <taxon>Hexanauplia</taxon>
        <taxon>Copepoda</taxon>
        <taxon>Siphonostomatoida</taxon>
        <taxon>Caligidae</taxon>
        <taxon>Lepeophtheirus</taxon>
    </lineage>
</organism>
<reference evidence="1" key="1">
    <citation type="submission" date="2014-05" db="EMBL/GenBank/DDBJ databases">
        <authorList>
            <person name="Chronopoulou M."/>
        </authorList>
    </citation>
    <scope>NUCLEOTIDE SEQUENCE</scope>
    <source>
        <tissue evidence="1">Whole organism</tissue>
    </source>
</reference>
<proteinExistence type="predicted"/>